<feature type="coiled-coil region" evidence="1">
    <location>
        <begin position="335"/>
        <end position="402"/>
    </location>
</feature>
<feature type="domain" description="K-box" evidence="4">
    <location>
        <begin position="339"/>
        <end position="404"/>
    </location>
</feature>
<dbReference type="GO" id="GO:0005634">
    <property type="term" value="C:nucleus"/>
    <property type="evidence" value="ECO:0007669"/>
    <property type="project" value="InterPro"/>
</dbReference>
<keyword evidence="3" id="KW-0812">Transmembrane</keyword>
<protein>
    <recommendedName>
        <fullName evidence="4">K-box domain-containing protein</fullName>
    </recommendedName>
</protein>
<dbReference type="Pfam" id="PF01486">
    <property type="entry name" value="K-box"/>
    <property type="match status" value="1"/>
</dbReference>
<keyword evidence="3" id="KW-0472">Membrane</keyword>
<dbReference type="GO" id="GO:0003700">
    <property type="term" value="F:DNA-binding transcription factor activity"/>
    <property type="evidence" value="ECO:0007669"/>
    <property type="project" value="InterPro"/>
</dbReference>
<gene>
    <name evidence="5" type="ORF">DD238_006468</name>
</gene>
<keyword evidence="1" id="KW-0175">Coiled coil</keyword>
<feature type="transmembrane region" description="Helical" evidence="3">
    <location>
        <begin position="271"/>
        <end position="292"/>
    </location>
</feature>
<organism evidence="5 6">
    <name type="scientific">Peronospora effusa</name>
    <dbReference type="NCBI Taxonomy" id="542832"/>
    <lineage>
        <taxon>Eukaryota</taxon>
        <taxon>Sar</taxon>
        <taxon>Stramenopiles</taxon>
        <taxon>Oomycota</taxon>
        <taxon>Peronosporomycetes</taxon>
        <taxon>Peronosporales</taxon>
        <taxon>Peronosporaceae</taxon>
        <taxon>Peronospora</taxon>
    </lineage>
</organism>
<keyword evidence="6" id="KW-1185">Reference proteome</keyword>
<evidence type="ECO:0000313" key="5">
    <source>
        <dbReference type="EMBL" id="RMX65015.1"/>
    </source>
</evidence>
<feature type="compositionally biased region" description="Basic and acidic residues" evidence="2">
    <location>
        <begin position="145"/>
        <end position="154"/>
    </location>
</feature>
<evidence type="ECO:0000259" key="4">
    <source>
        <dbReference type="Pfam" id="PF01486"/>
    </source>
</evidence>
<dbReference type="InterPro" id="IPR002487">
    <property type="entry name" value="TF_Kbox"/>
</dbReference>
<dbReference type="EMBL" id="QLLG01000270">
    <property type="protein sequence ID" value="RMX65015.1"/>
    <property type="molecule type" value="Genomic_DNA"/>
</dbReference>
<accession>A0A3M6VDB5</accession>
<feature type="transmembrane region" description="Helical" evidence="3">
    <location>
        <begin position="12"/>
        <end position="29"/>
    </location>
</feature>
<dbReference type="Proteomes" id="UP000282087">
    <property type="component" value="Unassembled WGS sequence"/>
</dbReference>
<evidence type="ECO:0000256" key="1">
    <source>
        <dbReference type="SAM" id="Coils"/>
    </source>
</evidence>
<keyword evidence="3" id="KW-1133">Transmembrane helix</keyword>
<evidence type="ECO:0000256" key="3">
    <source>
        <dbReference type="SAM" id="Phobius"/>
    </source>
</evidence>
<comment type="caution">
    <text evidence="5">The sequence shown here is derived from an EMBL/GenBank/DDBJ whole genome shotgun (WGS) entry which is preliminary data.</text>
</comment>
<dbReference type="AlphaFoldDB" id="A0A3M6VDB5"/>
<sequence>MKRRPLRAVGSFGLYAICIFLSTIALQSLTTPSPVSSLSFFTILTPLDSFFWKSRTSSSEPPTISTIDFRLFNLSIHRVRYIDEDVTIKKQKNQNSLTNSIANVHKTLTDFLATTATKHHSAEVSSVVVTWEDHPLAVHARAKNARLETEKNDEERDSDNASGDSMLESFLYEVQIWVTGWGLDGLWNAANRRVTSLDPFLVLVDLPLEHELGFRVRMKAKQTKKSVLGFLLPMGFFATEIDGEWSDVVTLSPTRDDELKAIVTSLAGNKLLVLLLAVCIGSGCLVVVQLYVRPGVAVTRTRKLLKKMRLSRRTPLGKDNARKESSRVAATDVHIDDRKKSLQELQHEIHDLRQELADSEDEVRQLMLFSGCGIETLVPQELEQLEREVKHTLKRIQYLKKHGSTPEFAMRNSTKGQLSVTDYSRRRLKQREDSILSPIDEHQSFEH</sequence>
<reference evidence="5 6" key="1">
    <citation type="submission" date="2018-06" db="EMBL/GenBank/DDBJ databases">
        <title>Comparative genomics of downy mildews reveals potential adaptations to biotrophy.</title>
        <authorList>
            <person name="Fletcher K."/>
            <person name="Klosterman S.J."/>
            <person name="Derevnina L."/>
            <person name="Martin F."/>
            <person name="Koike S."/>
            <person name="Reyes Chin-Wo S."/>
            <person name="Mou B."/>
            <person name="Michelmore R."/>
        </authorList>
    </citation>
    <scope>NUCLEOTIDE SEQUENCE [LARGE SCALE GENOMIC DNA]</scope>
    <source>
        <strain evidence="5 6">R14</strain>
    </source>
</reference>
<feature type="region of interest" description="Disordered" evidence="2">
    <location>
        <begin position="143"/>
        <end position="162"/>
    </location>
</feature>
<dbReference type="VEuPathDB" id="FungiDB:DD237_007303"/>
<evidence type="ECO:0000256" key="2">
    <source>
        <dbReference type="SAM" id="MobiDB-lite"/>
    </source>
</evidence>
<name>A0A3M6VDB5_9STRA</name>
<evidence type="ECO:0000313" key="6">
    <source>
        <dbReference type="Proteomes" id="UP000282087"/>
    </source>
</evidence>
<proteinExistence type="predicted"/>